<reference evidence="4" key="1">
    <citation type="submission" date="2019-12" db="EMBL/GenBank/DDBJ databases">
        <authorList>
            <person name="Awala S.I."/>
            <person name="Rhee S.K."/>
        </authorList>
    </citation>
    <scope>NUCLEOTIDE SEQUENCE [LARGE SCALE GENOMIC DNA]</scope>
    <source>
        <strain evidence="4">IM1</strain>
    </source>
</reference>
<dbReference type="GO" id="GO:0006744">
    <property type="term" value="P:ubiquinone biosynthetic process"/>
    <property type="evidence" value="ECO:0007669"/>
    <property type="project" value="UniProtKB-UniRule"/>
</dbReference>
<dbReference type="RefSeq" id="WP_169603034.1">
    <property type="nucleotide sequence ID" value="NZ_CP046565.1"/>
</dbReference>
<dbReference type="GO" id="GO:0005737">
    <property type="term" value="C:cytoplasm"/>
    <property type="evidence" value="ECO:0007669"/>
    <property type="project" value="UniProtKB-SubCell"/>
</dbReference>
<feature type="domain" description="SCP2" evidence="2">
    <location>
        <begin position="30"/>
        <end position="119"/>
    </location>
</feature>
<dbReference type="EMBL" id="CP046565">
    <property type="protein sequence ID" value="QJD29750.1"/>
    <property type="molecule type" value="Genomic_DNA"/>
</dbReference>
<evidence type="ECO:0000256" key="1">
    <source>
        <dbReference type="HAMAP-Rule" id="MF_02215"/>
    </source>
</evidence>
<evidence type="ECO:0000259" key="2">
    <source>
        <dbReference type="Pfam" id="PF02036"/>
    </source>
</evidence>
<comment type="subcellular location">
    <subcellularLocation>
        <location evidence="1">Cytoplasm</location>
    </subcellularLocation>
</comment>
<dbReference type="InterPro" id="IPR036527">
    <property type="entry name" value="SCP2_sterol-bd_dom_sf"/>
</dbReference>
<dbReference type="SUPFAM" id="SSF55718">
    <property type="entry name" value="SCP-like"/>
    <property type="match status" value="1"/>
</dbReference>
<sequence length="220" mass="23292">MAGTLKLLLAAALSGALEKALSRYVALGASSRMRLEALAGKSVALVLTPPGLGLLFCPTPDGIQVLRESTATPDAVIAGSPLTLARMALSRDNVGPGTAGSLVLEGDTETARKFSELLKDLDIPWEAIIGRYLGPPAAREIADAGRMLQSWSADVGTSVRLDLRELLQEETRIVPAGPEADAMYTAVDQLRDGVARLEARLARLEKTLHAAPRHLQPKTP</sequence>
<comment type="function">
    <text evidence="1">Required for ubiquinone (coenzyme Q) biosynthesis. Binds hydrophobic ubiquinone biosynthetic intermediates via its SCP2 domain and is essential for the stability of the Ubi complex. May constitute a docking platform where Ubi enzymes assemble and access their SCP2-bound polyprenyl substrates.</text>
</comment>
<dbReference type="Pfam" id="PF02036">
    <property type="entry name" value="SCP2"/>
    <property type="match status" value="1"/>
</dbReference>
<keyword evidence="1" id="KW-0963">Cytoplasm</keyword>
<dbReference type="HAMAP" id="MF_02215">
    <property type="entry name" value="UbiJ"/>
    <property type="match status" value="1"/>
</dbReference>
<gene>
    <name evidence="1" type="primary">ubiJ</name>
    <name evidence="3" type="ORF">GNH96_07055</name>
</gene>
<dbReference type="InterPro" id="IPR003033">
    <property type="entry name" value="SCP2_sterol-bd_dom"/>
</dbReference>
<dbReference type="UniPathway" id="UPA00232"/>
<accession>A0A858Q7E4</accession>
<protein>
    <recommendedName>
        <fullName evidence="1">Ubiquinone biosynthesis accessory factor UbiJ</fullName>
    </recommendedName>
</protein>
<keyword evidence="4" id="KW-1185">Reference proteome</keyword>
<name>A0A858Q7E4_9GAMM</name>
<dbReference type="InterPro" id="IPR038989">
    <property type="entry name" value="UbiJ"/>
</dbReference>
<evidence type="ECO:0000313" key="4">
    <source>
        <dbReference type="Proteomes" id="UP000503004"/>
    </source>
</evidence>
<dbReference type="PANTHER" id="PTHR38693:SF1">
    <property type="entry name" value="UBIQUINONE BIOSYNTHESIS ACCESSORY FACTOR UBIJ"/>
    <property type="match status" value="1"/>
</dbReference>
<comment type="similarity">
    <text evidence="1">Belongs to the UbiJ family.</text>
</comment>
<dbReference type="KEGG" id="metu:GNH96_07055"/>
<evidence type="ECO:0000313" key="3">
    <source>
        <dbReference type="EMBL" id="QJD29750.1"/>
    </source>
</evidence>
<dbReference type="PANTHER" id="PTHR38693">
    <property type="entry name" value="UBIQUINONE BIOSYNTHESIS PROTEIN UBIJ"/>
    <property type="match status" value="1"/>
</dbReference>
<organism evidence="3 4">
    <name type="scientific">Methylococcus geothermalis</name>
    <dbReference type="NCBI Taxonomy" id="2681310"/>
    <lineage>
        <taxon>Bacteria</taxon>
        <taxon>Pseudomonadati</taxon>
        <taxon>Pseudomonadota</taxon>
        <taxon>Gammaproteobacteria</taxon>
        <taxon>Methylococcales</taxon>
        <taxon>Methylococcaceae</taxon>
        <taxon>Methylococcus</taxon>
    </lineage>
</organism>
<comment type="pathway">
    <text evidence="1">Cofactor biosynthesis; ubiquinone biosynthesis.</text>
</comment>
<keyword evidence="1" id="KW-0831">Ubiquinone biosynthesis</keyword>
<dbReference type="Proteomes" id="UP000503004">
    <property type="component" value="Chromosome"/>
</dbReference>
<dbReference type="AlphaFoldDB" id="A0A858Q7E4"/>
<proteinExistence type="inferred from homology"/>